<reference evidence="1 2" key="1">
    <citation type="submission" date="2017-09" db="EMBL/GenBank/DDBJ databases">
        <title>Comparative genomics of rhizobia isolated from Phaseolus vulgaris in China.</title>
        <authorList>
            <person name="Tong W."/>
        </authorList>
    </citation>
    <scope>NUCLEOTIDE SEQUENCE [LARGE SCALE GENOMIC DNA]</scope>
    <source>
        <strain evidence="1 2">PCH1</strain>
    </source>
</reference>
<accession>A0A2A6LRG1</accession>
<protein>
    <submittedName>
        <fullName evidence="1">Uncharacterized protein</fullName>
    </submittedName>
</protein>
<comment type="caution">
    <text evidence="1">The sequence shown here is derived from an EMBL/GenBank/DDBJ whole genome shotgun (WGS) entry which is preliminary data.</text>
</comment>
<dbReference type="AlphaFoldDB" id="A0A2A6LRG1"/>
<evidence type="ECO:0000313" key="1">
    <source>
        <dbReference type="EMBL" id="PDT44719.1"/>
    </source>
</evidence>
<proteinExistence type="predicted"/>
<evidence type="ECO:0000313" key="2">
    <source>
        <dbReference type="Proteomes" id="UP000220353"/>
    </source>
</evidence>
<sequence length="78" mass="8475">MRAARCPTTDQSNGIDQGDLLFGEDDSGRREHLLTFVGSDLVAVRWKQFRAYFIDVAPGRSGPGGATLIGGVDRAPRR</sequence>
<name>A0A2A6LRG1_RHIFR</name>
<gene>
    <name evidence="1" type="ORF">CO661_27820</name>
</gene>
<dbReference type="RefSeq" id="WP_097587767.1">
    <property type="nucleotide sequence ID" value="NZ_NWTC01000029.1"/>
</dbReference>
<dbReference type="EMBL" id="NWTC01000029">
    <property type="protein sequence ID" value="PDT44719.1"/>
    <property type="molecule type" value="Genomic_DNA"/>
</dbReference>
<organism evidence="1 2">
    <name type="scientific">Rhizobium fredii</name>
    <name type="common">Sinorhizobium fredii</name>
    <dbReference type="NCBI Taxonomy" id="380"/>
    <lineage>
        <taxon>Bacteria</taxon>
        <taxon>Pseudomonadati</taxon>
        <taxon>Pseudomonadota</taxon>
        <taxon>Alphaproteobacteria</taxon>
        <taxon>Hyphomicrobiales</taxon>
        <taxon>Rhizobiaceae</taxon>
        <taxon>Sinorhizobium/Ensifer group</taxon>
        <taxon>Sinorhizobium</taxon>
    </lineage>
</organism>
<dbReference type="Proteomes" id="UP000220353">
    <property type="component" value="Unassembled WGS sequence"/>
</dbReference>